<sequence>MLSIRTTLRDSSSLLCQETEVFPIYYFGRKKKAGLFRIRLLLSYAFGKTIL</sequence>
<dbReference type="EMBL" id="ALKK01000072">
    <property type="protein sequence ID" value="EJU15816.1"/>
    <property type="molecule type" value="Genomic_DNA"/>
</dbReference>
<accession>A0AAN4ASL4</accession>
<evidence type="ECO:0000313" key="2">
    <source>
        <dbReference type="Proteomes" id="UP000003120"/>
    </source>
</evidence>
<dbReference type="Proteomes" id="UP000003120">
    <property type="component" value="Unassembled WGS sequence"/>
</dbReference>
<protein>
    <submittedName>
        <fullName evidence="1">Uncharacterized protein</fullName>
    </submittedName>
</protein>
<name>A0AAN4ASL4_9FUSO</name>
<gene>
    <name evidence="1" type="ORF">HMPREF1127_1437</name>
</gene>
<dbReference type="AlphaFoldDB" id="A0AAN4ASL4"/>
<proteinExistence type="predicted"/>
<comment type="caution">
    <text evidence="1">The sequence shown here is derived from an EMBL/GenBank/DDBJ whole genome shotgun (WGS) entry which is preliminary data.</text>
</comment>
<evidence type="ECO:0000313" key="1">
    <source>
        <dbReference type="EMBL" id="EJU15816.1"/>
    </source>
</evidence>
<organism evidence="1 2">
    <name type="scientific">Fusobacterium necrophorum subsp. funduliforme Fnf 1007</name>
    <dbReference type="NCBI Taxonomy" id="1161424"/>
    <lineage>
        <taxon>Bacteria</taxon>
        <taxon>Fusobacteriati</taxon>
        <taxon>Fusobacteriota</taxon>
        <taxon>Fusobacteriia</taxon>
        <taxon>Fusobacteriales</taxon>
        <taxon>Fusobacteriaceae</taxon>
        <taxon>Fusobacterium</taxon>
    </lineage>
</organism>
<reference evidence="1 2" key="1">
    <citation type="submission" date="2012-07" db="EMBL/GenBank/DDBJ databases">
        <authorList>
            <person name="Durkin A.S."/>
            <person name="McCorrison J."/>
            <person name="Torralba M."/>
            <person name="Gillis M."/>
            <person name="Methe B."/>
            <person name="Sutton G."/>
            <person name="Nelson K.E."/>
        </authorList>
    </citation>
    <scope>NUCLEOTIDE SEQUENCE [LARGE SCALE GENOMIC DNA]</scope>
    <source>
        <strain evidence="1 2">Fnf 1007</strain>
    </source>
</reference>